<organism evidence="2 3">
    <name type="scientific">Pristionchus entomophagus</name>
    <dbReference type="NCBI Taxonomy" id="358040"/>
    <lineage>
        <taxon>Eukaryota</taxon>
        <taxon>Metazoa</taxon>
        <taxon>Ecdysozoa</taxon>
        <taxon>Nematoda</taxon>
        <taxon>Chromadorea</taxon>
        <taxon>Rhabditida</taxon>
        <taxon>Rhabditina</taxon>
        <taxon>Diplogasteromorpha</taxon>
        <taxon>Diplogasteroidea</taxon>
        <taxon>Neodiplogasteridae</taxon>
        <taxon>Pristionchus</taxon>
    </lineage>
</organism>
<feature type="region of interest" description="Disordered" evidence="1">
    <location>
        <begin position="1"/>
        <end position="38"/>
    </location>
</feature>
<proteinExistence type="predicted"/>
<dbReference type="EMBL" id="BTSX01000006">
    <property type="protein sequence ID" value="GMT04331.1"/>
    <property type="molecule type" value="Genomic_DNA"/>
</dbReference>
<evidence type="ECO:0000313" key="3">
    <source>
        <dbReference type="Proteomes" id="UP001432027"/>
    </source>
</evidence>
<reference evidence="2" key="1">
    <citation type="submission" date="2023-10" db="EMBL/GenBank/DDBJ databases">
        <title>Genome assembly of Pristionchus species.</title>
        <authorList>
            <person name="Yoshida K."/>
            <person name="Sommer R.J."/>
        </authorList>
    </citation>
    <scope>NUCLEOTIDE SEQUENCE</scope>
    <source>
        <strain evidence="2">RS0144</strain>
    </source>
</reference>
<gene>
    <name evidence="2" type="ORF">PENTCL1PPCAC_26505</name>
</gene>
<keyword evidence="3" id="KW-1185">Reference proteome</keyword>
<evidence type="ECO:0000256" key="1">
    <source>
        <dbReference type="SAM" id="MobiDB-lite"/>
    </source>
</evidence>
<dbReference type="Proteomes" id="UP001432027">
    <property type="component" value="Unassembled WGS sequence"/>
</dbReference>
<name>A0AAV5UBN1_9BILA</name>
<sequence>LSDDQTSRPFSSTSGLPPHLVSGLQTSSSLSSSHSWSTTRPIGMAHHGRFDSPNHLPLRGHSHCTLRMPGIVSSFQILRSGSSRSRRSGSGSSLLGAVDIRPPYSGKGCDCHGIGQELALEPRIAYSPCHLSLPGCSHLATSQSQILLCIQDHLRIRHSLHWRYLPHQPSEWGQLVVSYSRPIGYCRKNRLLCIRHFHRPRFLWSSGSLQSNNLRRSIRENEETVKRSSIPLYQMNHYHTPIDYSYCICVH</sequence>
<accession>A0AAV5UBN1</accession>
<dbReference type="AlphaFoldDB" id="A0AAV5UBN1"/>
<evidence type="ECO:0000313" key="2">
    <source>
        <dbReference type="EMBL" id="GMT04331.1"/>
    </source>
</evidence>
<protein>
    <submittedName>
        <fullName evidence="2">Uncharacterized protein</fullName>
    </submittedName>
</protein>
<comment type="caution">
    <text evidence="2">The sequence shown here is derived from an EMBL/GenBank/DDBJ whole genome shotgun (WGS) entry which is preliminary data.</text>
</comment>
<feature type="non-terminal residue" evidence="2">
    <location>
        <position position="1"/>
    </location>
</feature>
<feature type="compositionally biased region" description="Low complexity" evidence="1">
    <location>
        <begin position="20"/>
        <end position="38"/>
    </location>
</feature>